<accession>A0A835UQD6</accession>
<dbReference type="SUPFAM" id="SSF48452">
    <property type="entry name" value="TPR-like"/>
    <property type="match status" value="1"/>
</dbReference>
<dbReference type="InterPro" id="IPR011990">
    <property type="entry name" value="TPR-like_helical_dom_sf"/>
</dbReference>
<evidence type="ECO:0000256" key="3">
    <source>
        <dbReference type="PROSITE-ProRule" id="PRU00339"/>
    </source>
</evidence>
<reference evidence="4 5" key="1">
    <citation type="journal article" date="2020" name="Nat. Food">
        <title>A phased Vanilla planifolia genome enables genetic improvement of flavour and production.</title>
        <authorList>
            <person name="Hasing T."/>
            <person name="Tang H."/>
            <person name="Brym M."/>
            <person name="Khazi F."/>
            <person name="Huang T."/>
            <person name="Chambers A.H."/>
        </authorList>
    </citation>
    <scope>NUCLEOTIDE SEQUENCE [LARGE SCALE GENOMIC DNA]</scope>
    <source>
        <tissue evidence="4">Leaf</tissue>
    </source>
</reference>
<comment type="caution">
    <text evidence="4">The sequence shown here is derived from an EMBL/GenBank/DDBJ whole genome shotgun (WGS) entry which is preliminary data.</text>
</comment>
<proteinExistence type="predicted"/>
<organism evidence="4 5">
    <name type="scientific">Vanilla planifolia</name>
    <name type="common">Vanilla</name>
    <dbReference type="NCBI Taxonomy" id="51239"/>
    <lineage>
        <taxon>Eukaryota</taxon>
        <taxon>Viridiplantae</taxon>
        <taxon>Streptophyta</taxon>
        <taxon>Embryophyta</taxon>
        <taxon>Tracheophyta</taxon>
        <taxon>Spermatophyta</taxon>
        <taxon>Magnoliopsida</taxon>
        <taxon>Liliopsida</taxon>
        <taxon>Asparagales</taxon>
        <taxon>Orchidaceae</taxon>
        <taxon>Vanilloideae</taxon>
        <taxon>Vanilleae</taxon>
        <taxon>Vanilla</taxon>
    </lineage>
</organism>
<name>A0A835UQD6_VANPL</name>
<dbReference type="Gene3D" id="1.25.40.10">
    <property type="entry name" value="Tetratricopeptide repeat domain"/>
    <property type="match status" value="1"/>
</dbReference>
<evidence type="ECO:0000313" key="4">
    <source>
        <dbReference type="EMBL" id="KAG0471789.1"/>
    </source>
</evidence>
<dbReference type="OrthoDB" id="1914839at2759"/>
<dbReference type="Pfam" id="PF07719">
    <property type="entry name" value="TPR_2"/>
    <property type="match status" value="1"/>
</dbReference>
<keyword evidence="1" id="KW-0677">Repeat</keyword>
<feature type="repeat" description="TPR" evidence="3">
    <location>
        <begin position="57"/>
        <end position="90"/>
    </location>
</feature>
<evidence type="ECO:0000313" key="5">
    <source>
        <dbReference type="Proteomes" id="UP000639772"/>
    </source>
</evidence>
<dbReference type="PROSITE" id="PS50005">
    <property type="entry name" value="TPR"/>
    <property type="match status" value="1"/>
</dbReference>
<dbReference type="Proteomes" id="UP000639772">
    <property type="component" value="Unassembled WGS sequence"/>
</dbReference>
<protein>
    <submittedName>
        <fullName evidence="4">Uncharacterized protein</fullName>
    </submittedName>
</protein>
<dbReference type="InterPro" id="IPR019734">
    <property type="entry name" value="TPR_rpt"/>
</dbReference>
<dbReference type="AlphaFoldDB" id="A0A835UQD6"/>
<evidence type="ECO:0000256" key="1">
    <source>
        <dbReference type="ARBA" id="ARBA00022737"/>
    </source>
</evidence>
<dbReference type="InterPro" id="IPR013105">
    <property type="entry name" value="TPR_2"/>
</dbReference>
<gene>
    <name evidence="4" type="ORF">HPP92_016335</name>
</gene>
<dbReference type="EMBL" id="JADCNM010000008">
    <property type="protein sequence ID" value="KAG0471789.1"/>
    <property type="molecule type" value="Genomic_DNA"/>
</dbReference>
<sequence>MALAAQLLPFHLLHGPKPISLFGCRTHFGIGKTISCLKIDSSSQSSSSHSETSAETAESCVKLGLNLFSTGRVKEALTQFENALNLDPNTMEAQAALYNKACCHAYSTL</sequence>
<keyword evidence="2 3" id="KW-0802">TPR repeat</keyword>
<evidence type="ECO:0000256" key="2">
    <source>
        <dbReference type="ARBA" id="ARBA00022803"/>
    </source>
</evidence>